<comment type="similarity">
    <text evidence="1">Belongs to the LysR transcriptional regulatory family.</text>
</comment>
<organism evidence="6 7">
    <name type="scientific">Celeribacter indicus</name>
    <dbReference type="NCBI Taxonomy" id="1208324"/>
    <lineage>
        <taxon>Bacteria</taxon>
        <taxon>Pseudomonadati</taxon>
        <taxon>Pseudomonadota</taxon>
        <taxon>Alphaproteobacteria</taxon>
        <taxon>Rhodobacterales</taxon>
        <taxon>Roseobacteraceae</taxon>
        <taxon>Celeribacter</taxon>
    </lineage>
</organism>
<dbReference type="InterPro" id="IPR036390">
    <property type="entry name" value="WH_DNA-bd_sf"/>
</dbReference>
<dbReference type="Gene3D" id="1.10.10.10">
    <property type="entry name" value="Winged helix-like DNA-binding domain superfamily/Winged helix DNA-binding domain"/>
    <property type="match status" value="1"/>
</dbReference>
<dbReference type="EMBL" id="CP004393">
    <property type="protein sequence ID" value="AJE46859.1"/>
    <property type="molecule type" value="Genomic_DNA"/>
</dbReference>
<dbReference type="Proteomes" id="UP000031521">
    <property type="component" value="Chromosome"/>
</dbReference>
<evidence type="ECO:0000313" key="6">
    <source>
        <dbReference type="EMBL" id="AJE46859.1"/>
    </source>
</evidence>
<dbReference type="SUPFAM" id="SSF53850">
    <property type="entry name" value="Periplasmic binding protein-like II"/>
    <property type="match status" value="1"/>
</dbReference>
<evidence type="ECO:0000256" key="1">
    <source>
        <dbReference type="ARBA" id="ARBA00009437"/>
    </source>
</evidence>
<dbReference type="InterPro" id="IPR000847">
    <property type="entry name" value="LysR_HTH_N"/>
</dbReference>
<dbReference type="STRING" id="1208324.P73_2144"/>
<dbReference type="GO" id="GO:0003700">
    <property type="term" value="F:DNA-binding transcription factor activity"/>
    <property type="evidence" value="ECO:0007669"/>
    <property type="project" value="InterPro"/>
</dbReference>
<dbReference type="Gene3D" id="3.40.190.290">
    <property type="match status" value="1"/>
</dbReference>
<dbReference type="InterPro" id="IPR005119">
    <property type="entry name" value="LysR_subst-bd"/>
</dbReference>
<accession>A0A0B5DV08</accession>
<protein>
    <submittedName>
        <fullName evidence="6">LysR family transcripitonal regulator</fullName>
    </submittedName>
</protein>
<evidence type="ECO:0000256" key="2">
    <source>
        <dbReference type="ARBA" id="ARBA00023015"/>
    </source>
</evidence>
<gene>
    <name evidence="6" type="ORF">P73_2144</name>
</gene>
<dbReference type="Pfam" id="PF00126">
    <property type="entry name" value="HTH_1"/>
    <property type="match status" value="1"/>
</dbReference>
<evidence type="ECO:0000256" key="4">
    <source>
        <dbReference type="ARBA" id="ARBA00023163"/>
    </source>
</evidence>
<keyword evidence="3" id="KW-0238">DNA-binding</keyword>
<dbReference type="RefSeq" id="WP_052453184.1">
    <property type="nucleotide sequence ID" value="NZ_CP004393.1"/>
</dbReference>
<dbReference type="PANTHER" id="PTHR30419:SF8">
    <property type="entry name" value="NITROGEN ASSIMILATION TRANSCRIPTIONAL ACTIVATOR-RELATED"/>
    <property type="match status" value="1"/>
</dbReference>
<proteinExistence type="inferred from homology"/>
<evidence type="ECO:0000259" key="5">
    <source>
        <dbReference type="PROSITE" id="PS50931"/>
    </source>
</evidence>
<evidence type="ECO:0000313" key="7">
    <source>
        <dbReference type="Proteomes" id="UP000031521"/>
    </source>
</evidence>
<reference evidence="6 7" key="1">
    <citation type="journal article" date="2014" name="Int. J. Syst. Evol. Microbiol.">
        <title>Celeribacter indicus sp. nov., a polycyclic aromatic hydrocarbon-degrading bacterium from deep-sea sediment and reclassification of Huaishuia halophila as Celeribacter halophilus comb. nov.</title>
        <authorList>
            <person name="Lai Q."/>
            <person name="Cao J."/>
            <person name="Yuan J."/>
            <person name="Li F."/>
            <person name="Shao Z."/>
        </authorList>
    </citation>
    <scope>NUCLEOTIDE SEQUENCE [LARGE SCALE GENOMIC DNA]</scope>
    <source>
        <strain evidence="6">P73</strain>
    </source>
</reference>
<keyword evidence="2" id="KW-0805">Transcription regulation</keyword>
<dbReference type="InterPro" id="IPR036388">
    <property type="entry name" value="WH-like_DNA-bd_sf"/>
</dbReference>
<dbReference type="SUPFAM" id="SSF46785">
    <property type="entry name" value="Winged helix' DNA-binding domain"/>
    <property type="match status" value="1"/>
</dbReference>
<dbReference type="Pfam" id="PF03466">
    <property type="entry name" value="LysR_substrate"/>
    <property type="match status" value="1"/>
</dbReference>
<dbReference type="PROSITE" id="PS50931">
    <property type="entry name" value="HTH_LYSR"/>
    <property type="match status" value="1"/>
</dbReference>
<dbReference type="InterPro" id="IPR050950">
    <property type="entry name" value="HTH-type_LysR_regulators"/>
</dbReference>
<evidence type="ECO:0000256" key="3">
    <source>
        <dbReference type="ARBA" id="ARBA00023125"/>
    </source>
</evidence>
<dbReference type="GO" id="GO:0003677">
    <property type="term" value="F:DNA binding"/>
    <property type="evidence" value="ECO:0007669"/>
    <property type="project" value="UniProtKB-KW"/>
</dbReference>
<dbReference type="KEGG" id="cid:P73_2144"/>
<keyword evidence="7" id="KW-1185">Reference proteome</keyword>
<dbReference type="OrthoDB" id="9798121at2"/>
<feature type="domain" description="HTH lysR-type" evidence="5">
    <location>
        <begin position="1"/>
        <end position="59"/>
    </location>
</feature>
<dbReference type="PANTHER" id="PTHR30419">
    <property type="entry name" value="HTH-TYPE TRANSCRIPTIONAL REGULATOR YBHD"/>
    <property type="match status" value="1"/>
</dbReference>
<keyword evidence="4" id="KW-0804">Transcription</keyword>
<dbReference type="GO" id="GO:0005829">
    <property type="term" value="C:cytosol"/>
    <property type="evidence" value="ECO:0007669"/>
    <property type="project" value="TreeGrafter"/>
</dbReference>
<sequence length="304" mass="33663">MLHSSLLRQLDEIARSGSIRSAAETLNVSASSINRRLLQLEEELGLQLFHRHRRGMTLTAAGEIVIAHIRETLRDHERLHLRLRELRGTEGTQVRISAMHGLAAGILPRLIREFRAAHPEIHVTVRAQTTAGVDADLAMGAADLGLSYAYPQGHGIEATAVFPTRLGVIVAAAHPLAARSDLRLMELADHPLAIADETMTINHLVSDAFARAGLRIRPTYKSNSIELLKSMVRAGEAISFLSRIDVDEDLRTGQLAYIPILGRELKSHELRLGRRIDSTLAPAVTLFEESLRQHISRIETPWVD</sequence>
<name>A0A0B5DV08_9RHOB</name>
<dbReference type="AlphaFoldDB" id="A0A0B5DV08"/>
<dbReference type="HOGENOM" id="CLU_039613_6_0_5"/>